<evidence type="ECO:0000256" key="1">
    <source>
        <dbReference type="SAM" id="MobiDB-lite"/>
    </source>
</evidence>
<comment type="caution">
    <text evidence="3">The sequence shown here is derived from an EMBL/GenBank/DDBJ whole genome shotgun (WGS) entry which is preliminary data.</text>
</comment>
<feature type="region of interest" description="Disordered" evidence="1">
    <location>
        <begin position="573"/>
        <end position="647"/>
    </location>
</feature>
<evidence type="ECO:0000259" key="2">
    <source>
        <dbReference type="Pfam" id="PF25462"/>
    </source>
</evidence>
<dbReference type="Proteomes" id="UP001151582">
    <property type="component" value="Unassembled WGS sequence"/>
</dbReference>
<feature type="compositionally biased region" description="Polar residues" evidence="1">
    <location>
        <begin position="693"/>
        <end position="702"/>
    </location>
</feature>
<feature type="domain" description="Integrator complex subunit 6-like beta-barrel" evidence="2">
    <location>
        <begin position="231"/>
        <end position="364"/>
    </location>
</feature>
<dbReference type="GO" id="GO:0032039">
    <property type="term" value="C:integrator complex"/>
    <property type="evidence" value="ECO:0007669"/>
    <property type="project" value="TreeGrafter"/>
</dbReference>
<evidence type="ECO:0000313" key="3">
    <source>
        <dbReference type="EMBL" id="KAJ1981791.1"/>
    </source>
</evidence>
<dbReference type="OrthoDB" id="17307at2759"/>
<dbReference type="AlphaFoldDB" id="A0A9W8BAE4"/>
<dbReference type="PANTHER" id="PTHR12957:SF2">
    <property type="entry name" value="INTEGRATOR COMPLEX SUBUNIT 6"/>
    <property type="match status" value="1"/>
</dbReference>
<proteinExistence type="predicted"/>
<name>A0A9W8BAE4_9FUNG</name>
<feature type="compositionally biased region" description="Basic residues" evidence="1">
    <location>
        <begin position="590"/>
        <end position="606"/>
    </location>
</feature>
<dbReference type="InterPro" id="IPR057413">
    <property type="entry name" value="Beta-barrel_INTS6"/>
</dbReference>
<keyword evidence="4" id="KW-1185">Reference proteome</keyword>
<dbReference type="InterPro" id="IPR051113">
    <property type="entry name" value="Integrator_subunit6"/>
</dbReference>
<evidence type="ECO:0000313" key="4">
    <source>
        <dbReference type="Proteomes" id="UP001151582"/>
    </source>
</evidence>
<dbReference type="GO" id="GO:0034472">
    <property type="term" value="P:snRNA 3'-end processing"/>
    <property type="evidence" value="ECO:0007669"/>
    <property type="project" value="TreeGrafter"/>
</dbReference>
<feature type="compositionally biased region" description="Pro residues" evidence="1">
    <location>
        <begin position="823"/>
        <end position="833"/>
    </location>
</feature>
<protein>
    <recommendedName>
        <fullName evidence="2">Integrator complex subunit 6-like beta-barrel domain-containing protein</fullName>
    </recommendedName>
</protein>
<reference evidence="3" key="1">
    <citation type="submission" date="2022-07" db="EMBL/GenBank/DDBJ databases">
        <title>Phylogenomic reconstructions and comparative analyses of Kickxellomycotina fungi.</title>
        <authorList>
            <person name="Reynolds N.K."/>
            <person name="Stajich J.E."/>
            <person name="Barry K."/>
            <person name="Grigoriev I.V."/>
            <person name="Crous P."/>
            <person name="Smith M.E."/>
        </authorList>
    </citation>
    <scope>NUCLEOTIDE SEQUENCE</scope>
    <source>
        <strain evidence="3">RSA 567</strain>
    </source>
</reference>
<accession>A0A9W8BAE4</accession>
<feature type="region of interest" description="Disordered" evidence="1">
    <location>
        <begin position="688"/>
        <end position="713"/>
    </location>
</feature>
<dbReference type="Pfam" id="PF25462">
    <property type="entry name" value="Beta-barrel_INTS6"/>
    <property type="match status" value="1"/>
</dbReference>
<organism evidence="3 4">
    <name type="scientific">Dimargaris verticillata</name>
    <dbReference type="NCBI Taxonomy" id="2761393"/>
    <lineage>
        <taxon>Eukaryota</taxon>
        <taxon>Fungi</taxon>
        <taxon>Fungi incertae sedis</taxon>
        <taxon>Zoopagomycota</taxon>
        <taxon>Kickxellomycotina</taxon>
        <taxon>Dimargaritomycetes</taxon>
        <taxon>Dimargaritales</taxon>
        <taxon>Dimargaritaceae</taxon>
        <taxon>Dimargaris</taxon>
    </lineage>
</organism>
<dbReference type="EMBL" id="JANBQB010000111">
    <property type="protein sequence ID" value="KAJ1981791.1"/>
    <property type="molecule type" value="Genomic_DNA"/>
</dbReference>
<feature type="compositionally biased region" description="Polar residues" evidence="1">
    <location>
        <begin position="579"/>
        <end position="589"/>
    </location>
</feature>
<sequence length="923" mass="102899">MNARMADGLSHLDCAKSGVEYFLKRRNGQRDDKYLLLTYEESNRFIKARIRDPTTYLQEQLKNLRAHDMFNGGAALGAIFDQLNLYRTIQDMDSFGLGRRPWASEPALIFWFTDGKTMIQPSCVTDKLNIPGLCGPGADRYLEPFRWDQRLVTIYLDHPSAQMTEPQINAMCEVMGGAAIHVSSLKRLQQCLDTMLGLAKPKEAVPHVPFVLQPHGVLVNFDCLSGDPARANTKNHHKLLVLTGNANRTTGFFPIPEAYWSDGSPMPVRKAHPTILYHPIHQPVTIPSGFPFDKYVVENCPLTQELLKQPPNTYWQVFVPNSFKKQGGGFTFGFLRVNSLQTAVNLYVLPYNYPALFILLENLRNLPRQAPTPEWLADFEQYLNHTPLYYLHFMRTALNLYGLNQVASLQWSPEIQAMVKRAEQMRAAVRTDSERLMLAARKQLVVTSRPPKSDPMDHQSLVANAFDVGRDTLVNRLGYMRESFIRDVLRNQRSAVRLAMTKDERRHSVPIASMGLFQPVMTKNMEQELRDPLADEEQLKFMRRTLFGNPYVRFDKRSSLAPNNLDNVNEDNIAVDVNEMTNPTTPTSPSRHRLRPRTLGHSRTRSGRLGMASSVNGGDGGGAKRKWPSAERDAPPLPSPPLSSDDASIVPVEPAEILTVNQAERDNPAVRANGIVPPATAGSLALAAPTVRAESSPQQLPSRQPEGKRVRPTDETADFDILSSWKQAMSAVALTDPASEATPSASPGTEPLPPTAASRPSPLLGAKSLSHGPSIAAKRADPRLLTRSPSVTVPGKPNGVTVERDHPHRSTAPSAGLLARPPGTGPPLRPISRPPMGRASDETTPAAIPEGFTEFKQQLHRLLKMDPKRYDERSVLEKLRLVEHSSSFSREQKRSLMNSCVIIARGLRRRAVVDRLERMRKVL</sequence>
<gene>
    <name evidence="3" type="ORF">H4R34_001939</name>
</gene>
<feature type="region of interest" description="Disordered" evidence="1">
    <location>
        <begin position="733"/>
        <end position="845"/>
    </location>
</feature>
<dbReference type="PANTHER" id="PTHR12957">
    <property type="entry name" value="DEAD/H BOX POLYPEPTIDE 26/DICE1-RELATED"/>
    <property type="match status" value="1"/>
</dbReference>